<accession>A0A401RX89</accession>
<dbReference type="AlphaFoldDB" id="A0A401RX89"/>
<evidence type="ECO:0008006" key="5">
    <source>
        <dbReference type="Google" id="ProtNLM"/>
    </source>
</evidence>
<dbReference type="Gene3D" id="3.40.630.10">
    <property type="entry name" value="Zn peptidases"/>
    <property type="match status" value="1"/>
</dbReference>
<dbReference type="EMBL" id="BEZZ01000017">
    <property type="protein sequence ID" value="GCC22763.1"/>
    <property type="molecule type" value="Genomic_DNA"/>
</dbReference>
<evidence type="ECO:0000313" key="3">
    <source>
        <dbReference type="EMBL" id="GCC22763.1"/>
    </source>
</evidence>
<dbReference type="InterPro" id="IPR046450">
    <property type="entry name" value="PA_dom_sf"/>
</dbReference>
<dbReference type="Proteomes" id="UP000287033">
    <property type="component" value="Unassembled WGS sequence"/>
</dbReference>
<keyword evidence="2" id="KW-0812">Transmembrane</keyword>
<name>A0A401RX89_CHIPU</name>
<dbReference type="PANTHER" id="PTHR10404">
    <property type="entry name" value="N-ACETYLATED-ALPHA-LINKED ACIDIC DIPEPTIDASE"/>
    <property type="match status" value="1"/>
</dbReference>
<evidence type="ECO:0000256" key="2">
    <source>
        <dbReference type="SAM" id="Phobius"/>
    </source>
</evidence>
<protein>
    <recommendedName>
        <fullName evidence="5">Peptidase M28 domain-containing protein</fullName>
    </recommendedName>
</protein>
<dbReference type="OrthoDB" id="5841748at2759"/>
<dbReference type="STRING" id="137246.A0A401RX89"/>
<dbReference type="InterPro" id="IPR036757">
    <property type="entry name" value="TFR-like_dimer_dom_sf"/>
</dbReference>
<evidence type="ECO:0000313" key="4">
    <source>
        <dbReference type="Proteomes" id="UP000287033"/>
    </source>
</evidence>
<dbReference type="InterPro" id="IPR039373">
    <property type="entry name" value="Peptidase_M28B"/>
</dbReference>
<comment type="caution">
    <text evidence="3">The sequence shown here is derived from an EMBL/GenBank/DDBJ whole genome shotgun (WGS) entry which is preliminary data.</text>
</comment>
<dbReference type="Gene3D" id="1.20.930.40">
    <property type="entry name" value="Transferrin receptor-like, dimerisation domain"/>
    <property type="match status" value="1"/>
</dbReference>
<dbReference type="OMA" id="GYYAHKK"/>
<dbReference type="PANTHER" id="PTHR10404:SF32">
    <property type="entry name" value="INACTIVE N-ACETYLATED-ALPHA-LINKED ACIDIC DIPEPTIDASE-LIKE PROTEIN 2"/>
    <property type="match status" value="1"/>
</dbReference>
<dbReference type="SUPFAM" id="SSF53187">
    <property type="entry name" value="Zn-dependent exopeptidases"/>
    <property type="match status" value="1"/>
</dbReference>
<comment type="similarity">
    <text evidence="1">Belongs to the peptidase M28 family. M28B subfamily.</text>
</comment>
<reference evidence="3 4" key="1">
    <citation type="journal article" date="2018" name="Nat. Ecol. Evol.">
        <title>Shark genomes provide insights into elasmobranch evolution and the origin of vertebrates.</title>
        <authorList>
            <person name="Hara Y"/>
            <person name="Yamaguchi K"/>
            <person name="Onimaru K"/>
            <person name="Kadota M"/>
            <person name="Koyanagi M"/>
            <person name="Keeley SD"/>
            <person name="Tatsumi K"/>
            <person name="Tanaka K"/>
            <person name="Motone F"/>
            <person name="Kageyama Y"/>
            <person name="Nozu R"/>
            <person name="Adachi N"/>
            <person name="Nishimura O"/>
            <person name="Nakagawa R"/>
            <person name="Tanegashima C"/>
            <person name="Kiyatake I"/>
            <person name="Matsumoto R"/>
            <person name="Murakumo K"/>
            <person name="Nishida K"/>
            <person name="Terakita A"/>
            <person name="Kuratani S"/>
            <person name="Sato K"/>
            <person name="Hyodo S Kuraku.S."/>
        </authorList>
    </citation>
    <scope>NUCLEOTIDE SEQUENCE [LARGE SCALE GENOMIC DNA]</scope>
</reference>
<dbReference type="SUPFAM" id="SSF52025">
    <property type="entry name" value="PA domain"/>
    <property type="match status" value="1"/>
</dbReference>
<sequence>MAYQKVDQRFRVHTQDVDTEELPVPSLDLEWDMEKELEESGFDGFEPDNSSQHRLANSAGNNDLDFEFMQPSVSPRGRFARLEEESDYIVHPRQGSKNQQGSLPIIVKLFIAGFIIFICGFLIGYYGRKSNSKHTLPNNITPMPPTSSVAVSDDGTILQTIVQAIEGYSIRSFFRNLTLFAAESDRGSSAAHVMEQWTASGLTEIRLVNYTVLLSLPDANQNKIILTNSSQCFHPSGQQCSTLPSAPHGKKEKNDLLYFYAAYSAKGSLEAEIIDVQYGTIDDLLQLQSSTDVTKKIALIKLGKAPLLYKLSLLLEAGFGGALVYIDPCDSPPREKLGEKTFWISLNPGGDPSTPGYPSIGGIFREHRTNITSLLVQPIAASLAKELLSSTEKANGECFQLTNSSAVSKTIKLEVATVSEYRTIQNVIGYVKGSINPDKYVIVGSHHGNSEELWTSSTSIITEVIRTVMTQIQKKRWRPNRTILFCSWGGSIFGNIGSYEWAEEMKHVLQSNAVAYVNLFKPVMGNGTLNTVVSPSLRQLATDVMNKRFSLNCTRQENCSGRKVNSVQVEGNSDFFINHLGVPTVQFAYQETKPSMGPGFLSEAVLLNDASMVETYDPNFNLHETIAKLTAEMILHIANEPVLPFSVLDVALEVQEKLKDDNIASEQMLALANALRETAQLFQSDEMRPANDPEERDPAHLRMLNDVLQNLEKNFLIQHAPPGYYRNILYHLNESSSQFSVMKEAVNHCNLQKTNQTLTKIISMVQSSIRSAQVYLKTGLDVFENIQNTKITN</sequence>
<proteinExistence type="inferred from homology"/>
<feature type="transmembrane region" description="Helical" evidence="2">
    <location>
        <begin position="105"/>
        <end position="126"/>
    </location>
</feature>
<keyword evidence="2" id="KW-0472">Membrane</keyword>
<keyword evidence="2" id="KW-1133">Transmembrane helix</keyword>
<dbReference type="FunFam" id="3.40.630.10:FF:000101">
    <property type="entry name" value="N-acetylated alpha-linked acidic dipeptidase like 1"/>
    <property type="match status" value="1"/>
</dbReference>
<organism evidence="3 4">
    <name type="scientific">Chiloscyllium punctatum</name>
    <name type="common">Brownbanded bambooshark</name>
    <name type="synonym">Hemiscyllium punctatum</name>
    <dbReference type="NCBI Taxonomy" id="137246"/>
    <lineage>
        <taxon>Eukaryota</taxon>
        <taxon>Metazoa</taxon>
        <taxon>Chordata</taxon>
        <taxon>Craniata</taxon>
        <taxon>Vertebrata</taxon>
        <taxon>Chondrichthyes</taxon>
        <taxon>Elasmobranchii</taxon>
        <taxon>Galeomorphii</taxon>
        <taxon>Galeoidea</taxon>
        <taxon>Orectolobiformes</taxon>
        <taxon>Hemiscylliidae</taxon>
        <taxon>Chiloscyllium</taxon>
    </lineage>
</organism>
<dbReference type="SUPFAM" id="SSF47672">
    <property type="entry name" value="Transferrin receptor-like dimerisation domain"/>
    <property type="match status" value="1"/>
</dbReference>
<dbReference type="Gene3D" id="3.50.30.30">
    <property type="match status" value="1"/>
</dbReference>
<evidence type="ECO:0000256" key="1">
    <source>
        <dbReference type="ARBA" id="ARBA00005634"/>
    </source>
</evidence>
<keyword evidence="4" id="KW-1185">Reference proteome</keyword>
<gene>
    <name evidence="3" type="ORF">chiPu_0001153</name>
</gene>